<accession>A0A382J7X8</accession>
<name>A0A382J7X8_9ZZZZ</name>
<gene>
    <name evidence="1" type="ORF">METZ01_LOCUS260742</name>
</gene>
<protein>
    <submittedName>
        <fullName evidence="1">Uncharacterized protein</fullName>
    </submittedName>
</protein>
<feature type="non-terminal residue" evidence="1">
    <location>
        <position position="275"/>
    </location>
</feature>
<reference evidence="1" key="1">
    <citation type="submission" date="2018-05" db="EMBL/GenBank/DDBJ databases">
        <authorList>
            <person name="Lanie J.A."/>
            <person name="Ng W.-L."/>
            <person name="Kazmierczak K.M."/>
            <person name="Andrzejewski T.M."/>
            <person name="Davidsen T.M."/>
            <person name="Wayne K.J."/>
            <person name="Tettelin H."/>
            <person name="Glass J.I."/>
            <person name="Rusch D."/>
            <person name="Podicherti R."/>
            <person name="Tsui H.-C.T."/>
            <person name="Winkler M.E."/>
        </authorList>
    </citation>
    <scope>NUCLEOTIDE SEQUENCE</scope>
</reference>
<evidence type="ECO:0000313" key="1">
    <source>
        <dbReference type="EMBL" id="SVC07888.1"/>
    </source>
</evidence>
<dbReference type="EMBL" id="UINC01072329">
    <property type="protein sequence ID" value="SVC07888.1"/>
    <property type="molecule type" value="Genomic_DNA"/>
</dbReference>
<dbReference type="AlphaFoldDB" id="A0A382J7X8"/>
<sequence length="275" mass="29568">MNANESMSGSLYGKMTAVFVVVLLAFSSFSLLVSAGSNDEQEDDVTSGVTYGEAIVSEEGVEAYGVANKVVPGREEPIVTVMGDGSFKPARQEPGEAKILLVDDDGENWMSGPWIEASHIATALNDGGYSYDVYRAGRWGGDPKELPGGDTGLSMLDDYEAVIWYSGWNTQIFSGAETGILGQYLDGECGETDSKFGDGDFCVPVTSRNMILSTQMTDWVDAYSGGFENQYFHSDTQSSSFLIVDGTSNPMKGVEDSIFEDVELATDTAGLHYLD</sequence>
<proteinExistence type="predicted"/>
<organism evidence="1">
    <name type="scientific">marine metagenome</name>
    <dbReference type="NCBI Taxonomy" id="408172"/>
    <lineage>
        <taxon>unclassified sequences</taxon>
        <taxon>metagenomes</taxon>
        <taxon>ecological metagenomes</taxon>
    </lineage>
</organism>